<comment type="catalytic activity">
    <reaction evidence="8 10">
        <text>O-phospho-L-tyrosyl-[protein] + H2O = L-tyrosyl-[protein] + phosphate</text>
        <dbReference type="Rhea" id="RHEA:10684"/>
        <dbReference type="Rhea" id="RHEA-COMP:10136"/>
        <dbReference type="Rhea" id="RHEA-COMP:20101"/>
        <dbReference type="ChEBI" id="CHEBI:15377"/>
        <dbReference type="ChEBI" id="CHEBI:43474"/>
        <dbReference type="ChEBI" id="CHEBI:46858"/>
        <dbReference type="ChEBI" id="CHEBI:61978"/>
        <dbReference type="EC" id="3.1.3.48"/>
    </reaction>
</comment>
<keyword evidence="7 10" id="KW-0131">Cell cycle</keyword>
<dbReference type="EMBL" id="CAHR02000144">
    <property type="protein sequence ID" value="CCG83412.1"/>
    <property type="molecule type" value="Genomic_DNA"/>
</dbReference>
<evidence type="ECO:0000256" key="8">
    <source>
        <dbReference type="ARBA" id="ARBA00051722"/>
    </source>
</evidence>
<dbReference type="SMART" id="SM00450">
    <property type="entry name" value="RHOD"/>
    <property type="match status" value="1"/>
</dbReference>
<evidence type="ECO:0000256" key="5">
    <source>
        <dbReference type="ARBA" id="ARBA00022801"/>
    </source>
</evidence>
<reference evidence="13 14" key="1">
    <citation type="journal article" date="2013" name="MBio">
        <title>Genome sequencing of the plant pathogen Taphrina deformans, the causal agent of peach leaf curl.</title>
        <authorList>
            <person name="Cisse O.H."/>
            <person name="Almeida J.M.G.C.F."/>
            <person name="Fonseca A."/>
            <person name="Kumar A.A."/>
            <person name="Salojaervi J."/>
            <person name="Overmyer K."/>
            <person name="Hauser P.M."/>
            <person name="Pagni M."/>
        </authorList>
    </citation>
    <scope>NUCLEOTIDE SEQUENCE [LARGE SCALE GENOMIC DNA]</scope>
    <source>
        <strain evidence="14">PYCC 5710 / ATCC 11124 / CBS 356.35 / IMI 108563 / JCM 9778 / NBRC 8474</strain>
    </source>
</reference>
<dbReference type="GO" id="GO:0051301">
    <property type="term" value="P:cell division"/>
    <property type="evidence" value="ECO:0007669"/>
    <property type="project" value="UniProtKB-UniRule"/>
</dbReference>
<evidence type="ECO:0000256" key="1">
    <source>
        <dbReference type="ARBA" id="ARBA00011065"/>
    </source>
</evidence>
<dbReference type="FunFam" id="3.40.250.10:FF:000021">
    <property type="entry name" value="M-phase inducer phosphatase cdc-25.2"/>
    <property type="match status" value="1"/>
</dbReference>
<dbReference type="InterPro" id="IPR001763">
    <property type="entry name" value="Rhodanese-like_dom"/>
</dbReference>
<evidence type="ECO:0000256" key="4">
    <source>
        <dbReference type="ARBA" id="ARBA00022776"/>
    </source>
</evidence>
<keyword evidence="5 10" id="KW-0378">Hydrolase</keyword>
<keyword evidence="3 10" id="KW-0132">Cell division</keyword>
<dbReference type="PROSITE" id="PS50206">
    <property type="entry name" value="RHODANESE_3"/>
    <property type="match status" value="1"/>
</dbReference>
<dbReference type="GO" id="GO:0005634">
    <property type="term" value="C:nucleus"/>
    <property type="evidence" value="ECO:0007669"/>
    <property type="project" value="TreeGrafter"/>
</dbReference>
<name>R4XC12_TAPDE</name>
<evidence type="ECO:0000256" key="11">
    <source>
        <dbReference type="SAM" id="MobiDB-lite"/>
    </source>
</evidence>
<organism evidence="13 14">
    <name type="scientific">Taphrina deformans (strain PYCC 5710 / ATCC 11124 / CBS 356.35 / IMI 108563 / JCM 9778 / NBRC 8474)</name>
    <name type="common">Peach leaf curl fungus</name>
    <name type="synonym">Lalaria deformans</name>
    <dbReference type="NCBI Taxonomy" id="1097556"/>
    <lineage>
        <taxon>Eukaryota</taxon>
        <taxon>Fungi</taxon>
        <taxon>Dikarya</taxon>
        <taxon>Ascomycota</taxon>
        <taxon>Taphrinomycotina</taxon>
        <taxon>Taphrinomycetes</taxon>
        <taxon>Taphrinales</taxon>
        <taxon>Taphrinaceae</taxon>
        <taxon>Taphrina</taxon>
    </lineage>
</organism>
<dbReference type="EC" id="3.1.3.48" evidence="2 10"/>
<proteinExistence type="inferred from homology"/>
<evidence type="ECO:0000313" key="13">
    <source>
        <dbReference type="EMBL" id="CCG83412.1"/>
    </source>
</evidence>
<dbReference type="Proteomes" id="UP000013776">
    <property type="component" value="Unassembled WGS sequence"/>
</dbReference>
<protein>
    <recommendedName>
        <fullName evidence="9 10">M-phase inducer phosphatase</fullName>
        <ecNumber evidence="2 10">3.1.3.48</ecNumber>
    </recommendedName>
</protein>
<dbReference type="STRING" id="1097556.R4XC12"/>
<comment type="similarity">
    <text evidence="1 10">Belongs to the MPI phosphatase family.</text>
</comment>
<dbReference type="GO" id="GO:0005737">
    <property type="term" value="C:cytoplasm"/>
    <property type="evidence" value="ECO:0007669"/>
    <property type="project" value="TreeGrafter"/>
</dbReference>
<dbReference type="VEuPathDB" id="FungiDB:TAPDE_003637"/>
<dbReference type="GO" id="GO:0110032">
    <property type="term" value="P:positive regulation of G2/MI transition of meiotic cell cycle"/>
    <property type="evidence" value="ECO:0007669"/>
    <property type="project" value="TreeGrafter"/>
</dbReference>
<evidence type="ECO:0000256" key="9">
    <source>
        <dbReference type="ARBA" id="ARBA00067190"/>
    </source>
</evidence>
<dbReference type="CDD" id="cd01530">
    <property type="entry name" value="Cdc25"/>
    <property type="match status" value="1"/>
</dbReference>
<dbReference type="InterPro" id="IPR000751">
    <property type="entry name" value="MPI_Phosphatase"/>
</dbReference>
<gene>
    <name evidence="13" type="ORF">TAPDE_003637</name>
</gene>
<sequence length="546" mass="61739">MSRAGASYFDLKPQASRASPTAALVADLSQNFHLGASPAVPTPRRSLMAQFSLKGEDIEPYGNDTPITPYEDLQSSPGDIMDTSPLPMACRRPMVRSTSMFEPEHRMSNPSTHPPISRFQRPQLVSRKAFTEFAVPAVPDRLAPIRSTLVNKENDGLADQFEESPRKTPQKFFNFGIGRKVHEAFSPTVEDPSERSPLQPLSSNFSKRRLPQFRRTQSMVTKNDDFLAPEINEQHTPRLATKQRNVIMSPGTPDQLPNDCQVLPSFESRADQLRRISGLTLVKVLEGAFKHAYDKLEIIDCRFPHEYAGGHIPNAINISSLDAMDEHPLLIQPQPVRTLIILHCEYSAHRAPRIALHLRNWDRKMNEHRYPELFYPEVYILDGGYSTFFRDHRNHVGNMGYVEMNDPTHKPCASKQMHNFRKNGKFQRTQSYTFGQSLSLTGGESMQREDNFRMFSGTGEEIPARVHSAQGFTQNPLNLQSPPRQGMSVAEDTEDDSFGDCSMMEVDNITMESPIPSYSNSSSNTFQRTHVRTASGRIDPRRLSSF</sequence>
<dbReference type="GO" id="GO:0000086">
    <property type="term" value="P:G2/M transition of mitotic cell cycle"/>
    <property type="evidence" value="ECO:0007669"/>
    <property type="project" value="TreeGrafter"/>
</dbReference>
<dbReference type="SUPFAM" id="SSF52821">
    <property type="entry name" value="Rhodanese/Cell cycle control phosphatase"/>
    <property type="match status" value="1"/>
</dbReference>
<comment type="caution">
    <text evidence="13">The sequence shown here is derived from an EMBL/GenBank/DDBJ whole genome shotgun (WGS) entry which is preliminary data.</text>
</comment>
<dbReference type="GO" id="GO:0010971">
    <property type="term" value="P:positive regulation of G2/M transition of mitotic cell cycle"/>
    <property type="evidence" value="ECO:0007669"/>
    <property type="project" value="TreeGrafter"/>
</dbReference>
<evidence type="ECO:0000259" key="12">
    <source>
        <dbReference type="PROSITE" id="PS50206"/>
    </source>
</evidence>
<dbReference type="Pfam" id="PF00581">
    <property type="entry name" value="Rhodanese"/>
    <property type="match status" value="1"/>
</dbReference>
<feature type="compositionally biased region" description="Polar residues" evidence="11">
    <location>
        <begin position="474"/>
        <end position="483"/>
    </location>
</feature>
<keyword evidence="6 10" id="KW-0904">Protein phosphatase</keyword>
<dbReference type="OrthoDB" id="26523at2759"/>
<comment type="function">
    <text evidence="10">Tyrosine protein phosphatase which functions as a dosage-dependent inducer of mitotic progression.</text>
</comment>
<dbReference type="InterPro" id="IPR036873">
    <property type="entry name" value="Rhodanese-like_dom_sf"/>
</dbReference>
<feature type="region of interest" description="Disordered" evidence="11">
    <location>
        <begin position="474"/>
        <end position="496"/>
    </location>
</feature>
<dbReference type="Gene3D" id="3.40.250.10">
    <property type="entry name" value="Rhodanese-like domain"/>
    <property type="match status" value="1"/>
</dbReference>
<accession>R4XC12</accession>
<dbReference type="AlphaFoldDB" id="R4XC12"/>
<dbReference type="PANTHER" id="PTHR10828:SF17">
    <property type="entry name" value="PROTEIN-TYROSINE-PHOSPHATASE"/>
    <property type="match status" value="1"/>
</dbReference>
<evidence type="ECO:0000256" key="3">
    <source>
        <dbReference type="ARBA" id="ARBA00022618"/>
    </source>
</evidence>
<feature type="region of interest" description="Disordered" evidence="11">
    <location>
        <begin position="516"/>
        <end position="546"/>
    </location>
</feature>
<evidence type="ECO:0000256" key="6">
    <source>
        <dbReference type="ARBA" id="ARBA00022912"/>
    </source>
</evidence>
<evidence type="ECO:0000313" key="14">
    <source>
        <dbReference type="Proteomes" id="UP000013776"/>
    </source>
</evidence>
<dbReference type="GO" id="GO:0004725">
    <property type="term" value="F:protein tyrosine phosphatase activity"/>
    <property type="evidence" value="ECO:0007669"/>
    <property type="project" value="UniProtKB-UniRule"/>
</dbReference>
<dbReference type="eggNOG" id="KOG3772">
    <property type="taxonomic scope" value="Eukaryota"/>
</dbReference>
<feature type="domain" description="Rhodanese" evidence="12">
    <location>
        <begin position="292"/>
        <end position="397"/>
    </location>
</feature>
<evidence type="ECO:0000256" key="7">
    <source>
        <dbReference type="ARBA" id="ARBA00023306"/>
    </source>
</evidence>
<evidence type="ECO:0000256" key="10">
    <source>
        <dbReference type="RuleBase" id="RU368028"/>
    </source>
</evidence>
<keyword evidence="14" id="KW-1185">Reference proteome</keyword>
<dbReference type="PRINTS" id="PR00716">
    <property type="entry name" value="MPIPHPHTASE"/>
</dbReference>
<keyword evidence="4 10" id="KW-0498">Mitosis</keyword>
<evidence type="ECO:0000256" key="2">
    <source>
        <dbReference type="ARBA" id="ARBA00013064"/>
    </source>
</evidence>
<dbReference type="PANTHER" id="PTHR10828">
    <property type="entry name" value="M-PHASE INDUCER PHOSPHATASE DUAL SPECIFICITY PHOSPHATASE CDC25"/>
    <property type="match status" value="1"/>
</dbReference>